<dbReference type="GO" id="GO:0001731">
    <property type="term" value="P:formation of translation preinitiation complex"/>
    <property type="evidence" value="ECO:0007669"/>
    <property type="project" value="TreeGrafter"/>
</dbReference>
<accession>A0A7S3LI75</accession>
<evidence type="ECO:0000313" key="4">
    <source>
        <dbReference type="EMBL" id="CAE0431145.1"/>
    </source>
</evidence>
<feature type="domain" description="SUI1" evidence="3">
    <location>
        <begin position="326"/>
        <end position="397"/>
    </location>
</feature>
<name>A0A7S3LI75_9STRA</name>
<evidence type="ECO:0000256" key="2">
    <source>
        <dbReference type="SAM" id="MobiDB-lite"/>
    </source>
</evidence>
<dbReference type="Gene3D" id="3.30.780.10">
    <property type="entry name" value="SUI1-like domain"/>
    <property type="match status" value="1"/>
</dbReference>
<dbReference type="Pfam" id="PF01253">
    <property type="entry name" value="SUI1"/>
    <property type="match status" value="1"/>
</dbReference>
<dbReference type="InterPro" id="IPR036877">
    <property type="entry name" value="SUI1_dom_sf"/>
</dbReference>
<organism evidence="4">
    <name type="scientific">Aplanochytrium stocchinoi</name>
    <dbReference type="NCBI Taxonomy" id="215587"/>
    <lineage>
        <taxon>Eukaryota</taxon>
        <taxon>Sar</taxon>
        <taxon>Stramenopiles</taxon>
        <taxon>Bigyra</taxon>
        <taxon>Labyrinthulomycetes</taxon>
        <taxon>Thraustochytrida</taxon>
        <taxon>Thraustochytriidae</taxon>
        <taxon>Aplanochytrium</taxon>
    </lineage>
</organism>
<feature type="region of interest" description="Disordered" evidence="2">
    <location>
        <begin position="188"/>
        <end position="229"/>
    </location>
</feature>
<dbReference type="PANTHER" id="PTHR12789:SF0">
    <property type="entry name" value="DENSITY-REGULATED PROTEIN"/>
    <property type="match status" value="1"/>
</dbReference>
<evidence type="ECO:0000256" key="1">
    <source>
        <dbReference type="ARBA" id="ARBA00007514"/>
    </source>
</evidence>
<dbReference type="EMBL" id="HBIN01002292">
    <property type="protein sequence ID" value="CAE0431145.1"/>
    <property type="molecule type" value="Transcribed_RNA"/>
</dbReference>
<evidence type="ECO:0000259" key="3">
    <source>
        <dbReference type="PROSITE" id="PS50296"/>
    </source>
</evidence>
<dbReference type="GO" id="GO:0003729">
    <property type="term" value="F:mRNA binding"/>
    <property type="evidence" value="ECO:0007669"/>
    <property type="project" value="TreeGrafter"/>
</dbReference>
<gene>
    <name evidence="4" type="ORF">ASTO00021_LOCUS1490</name>
</gene>
<sequence length="418" mass="47759">MGPKNDWRDRLEAFYKHYQPEKVSGVPTLLKKIEGSQSRFDKLLSQLIQKYGPEPVSESILNVEAPTKPKEAGKTVTLNEELRDRIKFFYLHYNKDKLDTIENLVLRTKNKKHYEERLIRMLVEKYGPEPKDEDSFKGRLVRFYTKYQPSKLDSVDNLVAKAGDSETQQENLFRMLVSKYGPEPEFNSVTSGMKSLSISDSTNKENTRDGDTDDEEDEDDEHDEHDDETNHLFRKVVYCPVDGMPPEYSEYLTTFEECVPWLLQHRPDLVLTTKGGVTVQEYGAKLENKEEEGEPASSKNKSRGGAARPNKNIKSKKKGKDQDGMVTIERVSRSKRKFITVVAGLDMFDVKLKEAAKKLGKRFACSASVNKLPGGGQSIDIQGDITYDLPDILIEYFPSIEKDKIYLIEDGKKSKAFD</sequence>
<dbReference type="Pfam" id="PF21023">
    <property type="entry name" value="DENR_N"/>
    <property type="match status" value="1"/>
</dbReference>
<dbReference type="InterPro" id="IPR050318">
    <property type="entry name" value="DENR/SUI1_TIF"/>
</dbReference>
<dbReference type="InterPro" id="IPR001950">
    <property type="entry name" value="SUI1"/>
</dbReference>
<dbReference type="PANTHER" id="PTHR12789">
    <property type="entry name" value="DENSITY-REGULATED PROTEIN HOMOLOG"/>
    <property type="match status" value="1"/>
</dbReference>
<comment type="similarity">
    <text evidence="1">Belongs to the DENR family.</text>
</comment>
<feature type="compositionally biased region" description="Polar residues" evidence="2">
    <location>
        <begin position="188"/>
        <end position="201"/>
    </location>
</feature>
<protein>
    <recommendedName>
        <fullName evidence="3">SUI1 domain-containing protein</fullName>
    </recommendedName>
</protein>
<feature type="compositionally biased region" description="Acidic residues" evidence="2">
    <location>
        <begin position="211"/>
        <end position="227"/>
    </location>
</feature>
<reference evidence="4" key="1">
    <citation type="submission" date="2021-01" db="EMBL/GenBank/DDBJ databases">
        <authorList>
            <person name="Corre E."/>
            <person name="Pelletier E."/>
            <person name="Niang G."/>
            <person name="Scheremetjew M."/>
            <person name="Finn R."/>
            <person name="Kale V."/>
            <person name="Holt S."/>
            <person name="Cochrane G."/>
            <person name="Meng A."/>
            <person name="Brown T."/>
            <person name="Cohen L."/>
        </authorList>
    </citation>
    <scope>NUCLEOTIDE SEQUENCE</scope>
    <source>
        <strain evidence="4">GSBS06</strain>
    </source>
</reference>
<dbReference type="GO" id="GO:0002188">
    <property type="term" value="P:translation reinitiation"/>
    <property type="evidence" value="ECO:0007669"/>
    <property type="project" value="TreeGrafter"/>
</dbReference>
<dbReference type="InterPro" id="IPR048517">
    <property type="entry name" value="DENR_N"/>
</dbReference>
<dbReference type="SUPFAM" id="SSF55159">
    <property type="entry name" value="eIF1-like"/>
    <property type="match status" value="1"/>
</dbReference>
<dbReference type="AlphaFoldDB" id="A0A7S3LI75"/>
<feature type="region of interest" description="Disordered" evidence="2">
    <location>
        <begin position="285"/>
        <end position="325"/>
    </location>
</feature>
<dbReference type="CDD" id="cd11607">
    <property type="entry name" value="DENR_C"/>
    <property type="match status" value="1"/>
</dbReference>
<dbReference type="GO" id="GO:0003743">
    <property type="term" value="F:translation initiation factor activity"/>
    <property type="evidence" value="ECO:0007669"/>
    <property type="project" value="InterPro"/>
</dbReference>
<dbReference type="InterPro" id="IPR046447">
    <property type="entry name" value="DENR_C"/>
</dbReference>
<proteinExistence type="inferred from homology"/>
<dbReference type="PROSITE" id="PS50296">
    <property type="entry name" value="SUI1"/>
    <property type="match status" value="1"/>
</dbReference>